<feature type="region of interest" description="Disordered" evidence="2">
    <location>
        <begin position="395"/>
        <end position="420"/>
    </location>
</feature>
<reference evidence="3 4" key="1">
    <citation type="submission" date="2023-12" db="EMBL/GenBank/DDBJ databases">
        <title>novel species in genus Nocarida.</title>
        <authorList>
            <person name="Li Z."/>
        </authorList>
    </citation>
    <scope>NUCLEOTIDE SEQUENCE [LARGE SCALE GENOMIC DNA]</scope>
    <source>
        <strain evidence="3 4">CDC186</strain>
    </source>
</reference>
<proteinExistence type="predicted"/>
<sequence length="420" mass="44458">MSELVVDPLVYALAGASLNSYACSFQKIFADQMAALRITDAMGGNVGASKDWATSYDKTVTEAMTLTQSLVEAMGNYANVLQACGYNYALADHEEGSGRAAPVEPTQFPPAWAACVVPPPSAGGPGSGLFDDVGFAVSALENFGVSIPDGEPDKLQIAADVWSKFASADGAGNLPALLESLASNFDTETAPDLEYVDEDIREMKSSAESILGLYAEIAQSCRDHKAAIDSLREKLKDLLRELAEEIALEIATSVAFSIVAGALTAGFGAAAVAAAKAGKIALKVKNYASRVGTILAGIGFKVLKALEKLPTNIRSVLQRLRELGKKIIGAGTPKRPNHVPEGWEVRRADNGKGWVWQKPGSKGNANMFRDAEPTAQYPNGYVRFYNEHGQPIGLDGKPGSKAATHIPKNPDGTFPTPQGW</sequence>
<keyword evidence="1" id="KW-0175">Coiled coil</keyword>
<feature type="coiled-coil region" evidence="1">
    <location>
        <begin position="221"/>
        <end position="252"/>
    </location>
</feature>
<dbReference type="EMBL" id="JAYKYQ010000020">
    <property type="protein sequence ID" value="MEB3514640.1"/>
    <property type="molecule type" value="Genomic_DNA"/>
</dbReference>
<evidence type="ECO:0000256" key="1">
    <source>
        <dbReference type="SAM" id="Coils"/>
    </source>
</evidence>
<evidence type="ECO:0000313" key="3">
    <source>
        <dbReference type="EMBL" id="MEB3514640.1"/>
    </source>
</evidence>
<name>A0ABU6B4S5_9NOCA</name>
<organism evidence="3 4">
    <name type="scientific">Nocardia implantans</name>
    <dbReference type="NCBI Taxonomy" id="3108168"/>
    <lineage>
        <taxon>Bacteria</taxon>
        <taxon>Bacillati</taxon>
        <taxon>Actinomycetota</taxon>
        <taxon>Actinomycetes</taxon>
        <taxon>Mycobacteriales</taxon>
        <taxon>Nocardiaceae</taxon>
        <taxon>Nocardia</taxon>
    </lineage>
</organism>
<evidence type="ECO:0008006" key="5">
    <source>
        <dbReference type="Google" id="ProtNLM"/>
    </source>
</evidence>
<protein>
    <recommendedName>
        <fullName evidence="5">Bacterial toxin 24 domain-containing protein</fullName>
    </recommendedName>
</protein>
<comment type="caution">
    <text evidence="3">The sequence shown here is derived from an EMBL/GenBank/DDBJ whole genome shotgun (WGS) entry which is preliminary data.</text>
</comment>
<evidence type="ECO:0000313" key="4">
    <source>
        <dbReference type="Proteomes" id="UP001348098"/>
    </source>
</evidence>
<dbReference type="Proteomes" id="UP001348098">
    <property type="component" value="Unassembled WGS sequence"/>
</dbReference>
<gene>
    <name evidence="3" type="ORF">U3653_31850</name>
</gene>
<keyword evidence="4" id="KW-1185">Reference proteome</keyword>
<dbReference type="RefSeq" id="WP_195080672.1">
    <property type="nucleotide sequence ID" value="NZ_JAYESH010000014.1"/>
</dbReference>
<evidence type="ECO:0000256" key="2">
    <source>
        <dbReference type="SAM" id="MobiDB-lite"/>
    </source>
</evidence>
<accession>A0ABU6B4S5</accession>